<evidence type="ECO:0000259" key="1">
    <source>
        <dbReference type="Pfam" id="PF25273"/>
    </source>
</evidence>
<dbReference type="OrthoDB" id="6781302at2759"/>
<dbReference type="Pfam" id="PF25273">
    <property type="entry name" value="DUF7869"/>
    <property type="match status" value="1"/>
</dbReference>
<dbReference type="Proteomes" id="UP000838878">
    <property type="component" value="Chromosome 9"/>
</dbReference>
<evidence type="ECO:0000313" key="2">
    <source>
        <dbReference type="EMBL" id="CAH0731341.1"/>
    </source>
</evidence>
<reference evidence="2" key="1">
    <citation type="submission" date="2021-12" db="EMBL/GenBank/DDBJ databases">
        <authorList>
            <person name="Martin H S."/>
        </authorList>
    </citation>
    <scope>NUCLEOTIDE SEQUENCE</scope>
</reference>
<gene>
    <name evidence="2" type="ORF">BINO364_LOCUS16222</name>
</gene>
<proteinExistence type="predicted"/>
<organism evidence="2 3">
    <name type="scientific">Brenthis ino</name>
    <name type="common">lesser marbled fritillary</name>
    <dbReference type="NCBI Taxonomy" id="405034"/>
    <lineage>
        <taxon>Eukaryota</taxon>
        <taxon>Metazoa</taxon>
        <taxon>Ecdysozoa</taxon>
        <taxon>Arthropoda</taxon>
        <taxon>Hexapoda</taxon>
        <taxon>Insecta</taxon>
        <taxon>Pterygota</taxon>
        <taxon>Neoptera</taxon>
        <taxon>Endopterygota</taxon>
        <taxon>Lepidoptera</taxon>
        <taxon>Glossata</taxon>
        <taxon>Ditrysia</taxon>
        <taxon>Papilionoidea</taxon>
        <taxon>Nymphalidae</taxon>
        <taxon>Heliconiinae</taxon>
        <taxon>Argynnini</taxon>
        <taxon>Brenthis</taxon>
    </lineage>
</organism>
<dbReference type="EMBL" id="OV170229">
    <property type="protein sequence ID" value="CAH0731341.1"/>
    <property type="molecule type" value="Genomic_DNA"/>
</dbReference>
<evidence type="ECO:0000313" key="3">
    <source>
        <dbReference type="Proteomes" id="UP000838878"/>
    </source>
</evidence>
<dbReference type="AlphaFoldDB" id="A0A8J9YMZ8"/>
<feature type="non-terminal residue" evidence="2">
    <location>
        <position position="738"/>
    </location>
</feature>
<dbReference type="PANTHER" id="PTHR10773:SF19">
    <property type="match status" value="1"/>
</dbReference>
<dbReference type="InterPro" id="IPR057191">
    <property type="entry name" value="DUF7869"/>
</dbReference>
<dbReference type="PANTHER" id="PTHR10773">
    <property type="entry name" value="DNA-DIRECTED RNA POLYMERASES I, II, AND III SUBUNIT RPABC2"/>
    <property type="match status" value="1"/>
</dbReference>
<accession>A0A8J9YMZ8</accession>
<sequence>MSLLPVTNSDPPASEAVPQNHNVTLKLKKQLDDTSIWMHDITLEDMNSIKNSTFEFENSHSYHVYNYDTSKLTQSLIAKEQTVRITVGEEDLTLNNLLCEEEMLPSCLDYTFLENSDDSVKDKDYFADFDLHVTSSSSSFTLNDIGNDDERETRDITNIENDRDFINVSVSQRKKTSLTQINRAKHEKLLIKYPLREPCHNLCKKLCTFNFSEKDRQDIHEYYWSLDWEHRGIYIKNLVTEKDCVKKGPAKTSKRKRQVTYTYNFPKDEGRLEVCRTFFLCTLGYAKKNDRHVLSVLNKSIIAQKDQRDGRNLKLITVDKELITQHVESFKPCVHHYRRAHAPNKKYLPSDLTITDMHKNFLETHPEIKCSIETYRNHLTNVMNISFAKLGHEECEMCETFNLHNSEHVKNGYDSLCEVCNSHSKHKLKYKKAREIYERDAKEQCQDEIHVSVDLQKVIMLPRIDSFKSTLFCPRLVVYNETFVPLGKFKDSGVFAAVWHEGISGRKQEDIVSTFRAFLLNKRDAKKITLWLDNCSAQNKNWCLLTFLIQIINSSDIGATQIVIKYFEPGHTFMSADSFHHSVEQSLRKKGKIYDFRDFVNAVTQSLKSGKVVSKIMEVTDFYNYKSHVAQNKVKDKEGNRVYLRDIVEVLVQRGKHCLFYKKDFNETDYRHMFCLKSKTLPIFSQRTGPKGIDLQKKHNIIKQLGTLMPENRLLFWKNLPISKNDTTDEILEFDVDE</sequence>
<feature type="domain" description="DUF7869" evidence="1">
    <location>
        <begin position="525"/>
        <end position="635"/>
    </location>
</feature>
<name>A0A8J9YMZ8_9NEOP</name>
<keyword evidence="3" id="KW-1185">Reference proteome</keyword>
<protein>
    <recommendedName>
        <fullName evidence="1">DUF7869 domain-containing protein</fullName>
    </recommendedName>
</protein>